<dbReference type="InterPro" id="IPR036852">
    <property type="entry name" value="Peptidase_S8/S53_dom_sf"/>
</dbReference>
<accession>A0A084SZH5</accession>
<dbReference type="Pfam" id="PF05922">
    <property type="entry name" value="Inhibitor_I9"/>
    <property type="match status" value="1"/>
</dbReference>
<dbReference type="InterPro" id="IPR034193">
    <property type="entry name" value="PCSK9_ProteinaseK-like"/>
</dbReference>
<feature type="active site" description="Charge relay system" evidence="5">
    <location>
        <position position="134"/>
    </location>
</feature>
<evidence type="ECO:0000313" key="8">
    <source>
        <dbReference type="EMBL" id="KFA93860.1"/>
    </source>
</evidence>
<dbReference type="PROSITE" id="PS51892">
    <property type="entry name" value="SUBTILASE"/>
    <property type="match status" value="1"/>
</dbReference>
<feature type="domain" description="Inhibitor I9" evidence="7">
    <location>
        <begin position="16"/>
        <end position="61"/>
    </location>
</feature>
<evidence type="ECO:0000256" key="4">
    <source>
        <dbReference type="ARBA" id="ARBA00022825"/>
    </source>
</evidence>
<gene>
    <name evidence="8" type="ORF">Q664_06755</name>
</gene>
<dbReference type="InterPro" id="IPR023827">
    <property type="entry name" value="Peptidase_S8_Asp-AS"/>
</dbReference>
<dbReference type="GO" id="GO:0005615">
    <property type="term" value="C:extracellular space"/>
    <property type="evidence" value="ECO:0007669"/>
    <property type="project" value="TreeGrafter"/>
</dbReference>
<evidence type="ECO:0000259" key="6">
    <source>
        <dbReference type="Pfam" id="PF00082"/>
    </source>
</evidence>
<dbReference type="InterPro" id="IPR050131">
    <property type="entry name" value="Peptidase_S8_subtilisin-like"/>
</dbReference>
<evidence type="ECO:0000256" key="1">
    <source>
        <dbReference type="ARBA" id="ARBA00011073"/>
    </source>
</evidence>
<dbReference type="AlphaFoldDB" id="A0A084SZH5"/>
<dbReference type="InterPro" id="IPR013783">
    <property type="entry name" value="Ig-like_fold"/>
</dbReference>
<evidence type="ECO:0000256" key="2">
    <source>
        <dbReference type="ARBA" id="ARBA00022670"/>
    </source>
</evidence>
<dbReference type="Gene3D" id="3.30.70.80">
    <property type="entry name" value="Peptidase S8 propeptide/proteinase inhibitor I9"/>
    <property type="match status" value="1"/>
</dbReference>
<proteinExistence type="inferred from homology"/>
<dbReference type="Proteomes" id="UP000028547">
    <property type="component" value="Unassembled WGS sequence"/>
</dbReference>
<dbReference type="PANTHER" id="PTHR43806">
    <property type="entry name" value="PEPTIDASE S8"/>
    <property type="match status" value="1"/>
</dbReference>
<sequence length="571" mass="58995">MDKAGGEPLAKQLATLHGASVKHVYSRALQGFSATMTEAAALKLSNDPRVRYVEEDAELSLQGTQANAPWGLDRIDQRERPLDGTYTYDATGSGVHVYVIDSGIRFTHAEFGGRAVPGFSAIADGNGSGDCHGHGTHVAGTIGGATYGVAKDVTLHSVRVTDCVGGGSASTLIAGIDWVTANHVKPAVANVSLSASTSTSLDEAVTRSINAGVTYTVAAGDQQQHVCYRSPGRVPAALTVGTSDANDTPYLFTNSGGCLDFFAPGVDIPSAWSTNDTSTYTLTGSSSAAAHTAGVVALYLEGHPLATPGEVSTRLTSRATPGVLPLYPNAESPNRLLYALGNGADQTPPQITLTGPSAGATVSGTVTLTASVMDESGIARVEFYADGRKIGSDDTAPYALSWSSLDAINGPVVFTARASDVHENQGVSAPVEVTLANAGQAEFDATWGAPFCAAVGNRCDSGRLLEGRGIAGPEAGAEPHQPNTLGGTCPDGQGGTYLDDPSLERLLIFPSDGTTFQAGKEVTVQATVFAEFSPYLGYERLELFAAADASNPTWIRVATSIWATQAGRHVL</sequence>
<keyword evidence="2 5" id="KW-0645">Protease</keyword>
<dbReference type="Pfam" id="PF17957">
    <property type="entry name" value="Big_7"/>
    <property type="match status" value="1"/>
</dbReference>
<dbReference type="GO" id="GO:0006508">
    <property type="term" value="P:proteolysis"/>
    <property type="evidence" value="ECO:0007669"/>
    <property type="project" value="UniProtKB-KW"/>
</dbReference>
<evidence type="ECO:0000256" key="3">
    <source>
        <dbReference type="ARBA" id="ARBA00022801"/>
    </source>
</evidence>
<organism evidence="8 9">
    <name type="scientific">Archangium violaceum Cb vi76</name>
    <dbReference type="NCBI Taxonomy" id="1406225"/>
    <lineage>
        <taxon>Bacteria</taxon>
        <taxon>Pseudomonadati</taxon>
        <taxon>Myxococcota</taxon>
        <taxon>Myxococcia</taxon>
        <taxon>Myxococcales</taxon>
        <taxon>Cystobacterineae</taxon>
        <taxon>Archangiaceae</taxon>
        <taxon>Archangium</taxon>
    </lineage>
</organism>
<feature type="non-terminal residue" evidence="8">
    <location>
        <position position="571"/>
    </location>
</feature>
<feature type="active site" description="Charge relay system" evidence="5">
    <location>
        <position position="286"/>
    </location>
</feature>
<dbReference type="InterPro" id="IPR010259">
    <property type="entry name" value="S8pro/Inhibitor_I9"/>
</dbReference>
<dbReference type="InterPro" id="IPR022398">
    <property type="entry name" value="Peptidase_S8_His-AS"/>
</dbReference>
<dbReference type="PROSITE" id="PS00137">
    <property type="entry name" value="SUBTILASE_HIS"/>
    <property type="match status" value="1"/>
</dbReference>
<comment type="caution">
    <text evidence="8">The sequence shown here is derived from an EMBL/GenBank/DDBJ whole genome shotgun (WGS) entry which is preliminary data.</text>
</comment>
<dbReference type="InterPro" id="IPR015500">
    <property type="entry name" value="Peptidase_S8_subtilisin-rel"/>
</dbReference>
<comment type="similarity">
    <text evidence="1 5">Belongs to the peptidase S8 family.</text>
</comment>
<keyword evidence="4 5" id="KW-0720">Serine protease</keyword>
<dbReference type="Gene3D" id="3.40.50.200">
    <property type="entry name" value="Peptidase S8/S53 domain"/>
    <property type="match status" value="1"/>
</dbReference>
<name>A0A084SZH5_9BACT</name>
<feature type="domain" description="Peptidase S8/S53" evidence="6">
    <location>
        <begin position="92"/>
        <end position="342"/>
    </location>
</feature>
<evidence type="ECO:0000256" key="5">
    <source>
        <dbReference type="PROSITE-ProRule" id="PRU01240"/>
    </source>
</evidence>
<dbReference type="PANTHER" id="PTHR43806:SF11">
    <property type="entry name" value="CEREVISIN-RELATED"/>
    <property type="match status" value="1"/>
</dbReference>
<dbReference type="FunFam" id="3.40.50.200:FF:000014">
    <property type="entry name" value="Proteinase K"/>
    <property type="match status" value="1"/>
</dbReference>
<dbReference type="InterPro" id="IPR037045">
    <property type="entry name" value="S8pro/Inhibitor_I9_sf"/>
</dbReference>
<dbReference type="PRINTS" id="PR00723">
    <property type="entry name" value="SUBTILISIN"/>
</dbReference>
<keyword evidence="3 5" id="KW-0378">Hydrolase</keyword>
<dbReference type="Gene3D" id="2.60.40.10">
    <property type="entry name" value="Immunoglobulins"/>
    <property type="match status" value="1"/>
</dbReference>
<dbReference type="EMBL" id="JPMI01000036">
    <property type="protein sequence ID" value="KFA93860.1"/>
    <property type="molecule type" value="Genomic_DNA"/>
</dbReference>
<evidence type="ECO:0000259" key="7">
    <source>
        <dbReference type="Pfam" id="PF05922"/>
    </source>
</evidence>
<dbReference type="GO" id="GO:0004252">
    <property type="term" value="F:serine-type endopeptidase activity"/>
    <property type="evidence" value="ECO:0007669"/>
    <property type="project" value="UniProtKB-UniRule"/>
</dbReference>
<dbReference type="SUPFAM" id="SSF52743">
    <property type="entry name" value="Subtilisin-like"/>
    <property type="match status" value="1"/>
</dbReference>
<feature type="active site" description="Charge relay system" evidence="5">
    <location>
        <position position="101"/>
    </location>
</feature>
<reference evidence="8 9" key="1">
    <citation type="submission" date="2014-07" db="EMBL/GenBank/DDBJ databases">
        <title>Draft Genome Sequence of Gephyronic Acid Producer, Cystobacter violaceus Strain Cb vi76.</title>
        <authorList>
            <person name="Stevens D.C."/>
            <person name="Young J."/>
            <person name="Carmichael R."/>
            <person name="Tan J."/>
            <person name="Taylor R.E."/>
        </authorList>
    </citation>
    <scope>NUCLEOTIDE SEQUENCE [LARGE SCALE GENOMIC DNA]</scope>
    <source>
        <strain evidence="8 9">Cb vi76</strain>
    </source>
</reference>
<protein>
    <recommendedName>
        <fullName evidence="10">Serine protease</fullName>
    </recommendedName>
</protein>
<dbReference type="PROSITE" id="PS00136">
    <property type="entry name" value="SUBTILASE_ASP"/>
    <property type="match status" value="1"/>
</dbReference>
<dbReference type="CDD" id="cd04077">
    <property type="entry name" value="Peptidases_S8_PCSK9_ProteinaseK_like"/>
    <property type="match status" value="1"/>
</dbReference>
<evidence type="ECO:0000313" key="9">
    <source>
        <dbReference type="Proteomes" id="UP000028547"/>
    </source>
</evidence>
<dbReference type="Pfam" id="PF00082">
    <property type="entry name" value="Peptidase_S8"/>
    <property type="match status" value="1"/>
</dbReference>
<dbReference type="InterPro" id="IPR000209">
    <property type="entry name" value="Peptidase_S8/S53_dom"/>
</dbReference>
<evidence type="ECO:0008006" key="10">
    <source>
        <dbReference type="Google" id="ProtNLM"/>
    </source>
</evidence>
<dbReference type="SUPFAM" id="SSF54897">
    <property type="entry name" value="Protease propeptides/inhibitors"/>
    <property type="match status" value="1"/>
</dbReference>